<dbReference type="Proteomes" id="UP001474120">
    <property type="component" value="Unassembled WGS sequence"/>
</dbReference>
<organism evidence="8 9">
    <name type="scientific">Lutimonas vermicola</name>
    <dbReference type="NCBI Taxonomy" id="414288"/>
    <lineage>
        <taxon>Bacteria</taxon>
        <taxon>Pseudomonadati</taxon>
        <taxon>Bacteroidota</taxon>
        <taxon>Flavobacteriia</taxon>
        <taxon>Flavobacteriales</taxon>
        <taxon>Flavobacteriaceae</taxon>
        <taxon>Lutimonas</taxon>
    </lineage>
</organism>
<feature type="domain" description="Phospholipid/glycerol acyltransferase" evidence="7">
    <location>
        <begin position="79"/>
        <end position="198"/>
    </location>
</feature>
<keyword evidence="2" id="KW-0444">Lipid biosynthesis</keyword>
<keyword evidence="6" id="KW-0472">Membrane</keyword>
<dbReference type="CDD" id="cd07989">
    <property type="entry name" value="LPLAT_AGPAT-like"/>
    <property type="match status" value="1"/>
</dbReference>
<comment type="caution">
    <text evidence="8">The sequence shown here is derived from an EMBL/GenBank/DDBJ whole genome shotgun (WGS) entry which is preliminary data.</text>
</comment>
<evidence type="ECO:0000313" key="9">
    <source>
        <dbReference type="Proteomes" id="UP001474120"/>
    </source>
</evidence>
<proteinExistence type="predicted"/>
<keyword evidence="6" id="KW-0812">Transmembrane</keyword>
<gene>
    <name evidence="8" type="ORF">AABB81_12810</name>
</gene>
<evidence type="ECO:0000256" key="5">
    <source>
        <dbReference type="ARBA" id="ARBA00023315"/>
    </source>
</evidence>
<evidence type="ECO:0000256" key="1">
    <source>
        <dbReference type="ARBA" id="ARBA00005189"/>
    </source>
</evidence>
<evidence type="ECO:0000259" key="7">
    <source>
        <dbReference type="SMART" id="SM00563"/>
    </source>
</evidence>
<keyword evidence="9" id="KW-1185">Reference proteome</keyword>
<dbReference type="Pfam" id="PF01553">
    <property type="entry name" value="Acyltransferase"/>
    <property type="match status" value="1"/>
</dbReference>
<sequence length="252" mass="28796">MAQFLKIISYPLSVIHYLVFGLLLLIFHPIQWLAFNLFGKKAHRATVVALNMGLTWSLYLLFSRVKFINKHKVPEGVPIIIVSNHQSTYDIPPMYMFFRKNFPNFVSKIELGKGIPSVSYNLRHGDNVLIDRRDRRQAINTLMKFGEKIEKEKLVAVIFPEGTRSKTAVPKPFRESGLKMMVKKAPSSYIIPLSINNSWRLVRKGAFPLGVGIKVTMEAHEPIKSDSLPFPELLEKTEKTINEALLKLNPSH</sequence>
<dbReference type="EMBL" id="JBCDNA010000003">
    <property type="protein sequence ID" value="MEL4456782.1"/>
    <property type="molecule type" value="Genomic_DNA"/>
</dbReference>
<dbReference type="SMART" id="SM00563">
    <property type="entry name" value="PlsC"/>
    <property type="match status" value="1"/>
</dbReference>
<keyword evidence="6" id="KW-1133">Transmembrane helix</keyword>
<dbReference type="RefSeq" id="WP_342160948.1">
    <property type="nucleotide sequence ID" value="NZ_JBCDNA010000003.1"/>
</dbReference>
<name>A0ABU9L2V9_9FLAO</name>
<feature type="transmembrane region" description="Helical" evidence="6">
    <location>
        <begin position="42"/>
        <end position="62"/>
    </location>
</feature>
<dbReference type="GO" id="GO:0016746">
    <property type="term" value="F:acyltransferase activity"/>
    <property type="evidence" value="ECO:0007669"/>
    <property type="project" value="UniProtKB-KW"/>
</dbReference>
<keyword evidence="5 8" id="KW-0012">Acyltransferase</keyword>
<reference evidence="8 9" key="1">
    <citation type="submission" date="2024-04" db="EMBL/GenBank/DDBJ databases">
        <title>whole genome sequencing of Lutimonas vermicola strain IMCC1616.</title>
        <authorList>
            <person name="Bae S.S."/>
        </authorList>
    </citation>
    <scope>NUCLEOTIDE SEQUENCE [LARGE SCALE GENOMIC DNA]</scope>
    <source>
        <strain evidence="8 9">IMCC1616</strain>
    </source>
</reference>
<evidence type="ECO:0000313" key="8">
    <source>
        <dbReference type="EMBL" id="MEL4456782.1"/>
    </source>
</evidence>
<protein>
    <submittedName>
        <fullName evidence="8">Lysophospholipid acyltransferase family protein</fullName>
    </submittedName>
</protein>
<evidence type="ECO:0000256" key="3">
    <source>
        <dbReference type="ARBA" id="ARBA00022679"/>
    </source>
</evidence>
<evidence type="ECO:0000256" key="4">
    <source>
        <dbReference type="ARBA" id="ARBA00023098"/>
    </source>
</evidence>
<accession>A0ABU9L2V9</accession>
<comment type="pathway">
    <text evidence="1">Lipid metabolism.</text>
</comment>
<evidence type="ECO:0000256" key="6">
    <source>
        <dbReference type="SAM" id="Phobius"/>
    </source>
</evidence>
<keyword evidence="4" id="KW-0443">Lipid metabolism</keyword>
<keyword evidence="3" id="KW-0808">Transferase</keyword>
<feature type="transmembrane region" description="Helical" evidence="6">
    <location>
        <begin position="7"/>
        <end position="30"/>
    </location>
</feature>
<dbReference type="SUPFAM" id="SSF69593">
    <property type="entry name" value="Glycerol-3-phosphate (1)-acyltransferase"/>
    <property type="match status" value="1"/>
</dbReference>
<dbReference type="PANTHER" id="PTHR10434:SF64">
    <property type="entry name" value="1-ACYL-SN-GLYCEROL-3-PHOSPHATE ACYLTRANSFERASE-RELATED"/>
    <property type="match status" value="1"/>
</dbReference>
<dbReference type="PANTHER" id="PTHR10434">
    <property type="entry name" value="1-ACYL-SN-GLYCEROL-3-PHOSPHATE ACYLTRANSFERASE"/>
    <property type="match status" value="1"/>
</dbReference>
<evidence type="ECO:0000256" key="2">
    <source>
        <dbReference type="ARBA" id="ARBA00022516"/>
    </source>
</evidence>
<dbReference type="InterPro" id="IPR002123">
    <property type="entry name" value="Plipid/glycerol_acylTrfase"/>
</dbReference>